<gene>
    <name evidence="2" type="ORF">LDX50_29570</name>
</gene>
<keyword evidence="1" id="KW-0732">Signal</keyword>
<dbReference type="InterPro" id="IPR046495">
    <property type="entry name" value="DUF6588"/>
</dbReference>
<reference evidence="2" key="1">
    <citation type="submission" date="2021-09" db="EMBL/GenBank/DDBJ databases">
        <title>Fulvivirga sp. isolated from coastal sediment.</title>
        <authorList>
            <person name="Yu H."/>
        </authorList>
    </citation>
    <scope>NUCLEOTIDE SEQUENCE</scope>
    <source>
        <strain evidence="2">1062</strain>
    </source>
</reference>
<feature type="signal peptide" evidence="1">
    <location>
        <begin position="1"/>
        <end position="24"/>
    </location>
</feature>
<evidence type="ECO:0000256" key="1">
    <source>
        <dbReference type="SAM" id="SignalP"/>
    </source>
</evidence>
<comment type="caution">
    <text evidence="2">The sequence shown here is derived from an EMBL/GenBank/DDBJ whole genome shotgun (WGS) entry which is preliminary data.</text>
</comment>
<name>A0A9X1HVJ3_9BACT</name>
<accession>A0A9X1HVJ3</accession>
<dbReference type="RefSeq" id="WP_225699920.1">
    <property type="nucleotide sequence ID" value="NZ_JAIXNE010000008.1"/>
</dbReference>
<dbReference type="Proteomes" id="UP001139409">
    <property type="component" value="Unassembled WGS sequence"/>
</dbReference>
<protein>
    <recommendedName>
        <fullName evidence="4">Outer membrane protein beta-barrel domain-containing protein</fullName>
    </recommendedName>
</protein>
<feature type="chain" id="PRO_5040915772" description="Outer membrane protein beta-barrel domain-containing protein" evidence="1">
    <location>
        <begin position="25"/>
        <end position="308"/>
    </location>
</feature>
<sequence>MNTKTILILLLCCCCIGLPGQSQDIEDFLDRYSGNDAENYLQPFSDAVGSDFNSGWYRSARVDRKGFHLYVGLVAQMAPIPDKQKTFSATTPSYFSPATTTEVSTIMGPPTTTTVQGSNGTSYSFPGGAGVSSLPFAVPQITIGNVWGTDASFRFFAIDFSGDVGKVNVFGWGIRHSISQYLNEFPVHLAVGYYSTRFKLGDDLDATASLISLQASYEKGILEIYGGPGFEFTDMDFSYVPGGSEQRETINLTGENTIRMTVGLALNLGAFVMNVDYNLAKQSSLSAGIGVQIGNKKKTKSATNEISE</sequence>
<evidence type="ECO:0008006" key="4">
    <source>
        <dbReference type="Google" id="ProtNLM"/>
    </source>
</evidence>
<evidence type="ECO:0000313" key="2">
    <source>
        <dbReference type="EMBL" id="MCA6079059.1"/>
    </source>
</evidence>
<keyword evidence="3" id="KW-1185">Reference proteome</keyword>
<evidence type="ECO:0000313" key="3">
    <source>
        <dbReference type="Proteomes" id="UP001139409"/>
    </source>
</evidence>
<dbReference type="EMBL" id="JAIXNE010000008">
    <property type="protein sequence ID" value="MCA6079059.1"/>
    <property type="molecule type" value="Genomic_DNA"/>
</dbReference>
<organism evidence="2 3">
    <name type="scientific">Fulvivirga sedimenti</name>
    <dbReference type="NCBI Taxonomy" id="2879465"/>
    <lineage>
        <taxon>Bacteria</taxon>
        <taxon>Pseudomonadati</taxon>
        <taxon>Bacteroidota</taxon>
        <taxon>Cytophagia</taxon>
        <taxon>Cytophagales</taxon>
        <taxon>Fulvivirgaceae</taxon>
        <taxon>Fulvivirga</taxon>
    </lineage>
</organism>
<dbReference type="AlphaFoldDB" id="A0A9X1HVJ3"/>
<proteinExistence type="predicted"/>
<dbReference type="Pfam" id="PF20230">
    <property type="entry name" value="DUF6588"/>
    <property type="match status" value="1"/>
</dbReference>